<feature type="transmembrane region" description="Helical" evidence="2">
    <location>
        <begin position="444"/>
        <end position="465"/>
    </location>
</feature>
<feature type="transmembrane region" description="Helical" evidence="2">
    <location>
        <begin position="162"/>
        <end position="181"/>
    </location>
</feature>
<dbReference type="AlphaFoldDB" id="A0A315ZUV2"/>
<feature type="transmembrane region" description="Helical" evidence="2">
    <location>
        <begin position="712"/>
        <end position="731"/>
    </location>
</feature>
<feature type="transmembrane region" description="Helical" evidence="2">
    <location>
        <begin position="309"/>
        <end position="327"/>
    </location>
</feature>
<dbReference type="EMBL" id="QGDQ01000026">
    <property type="protein sequence ID" value="PWJ49275.1"/>
    <property type="molecule type" value="Genomic_DNA"/>
</dbReference>
<evidence type="ECO:0000256" key="2">
    <source>
        <dbReference type="SAM" id="Phobius"/>
    </source>
</evidence>
<feature type="transmembrane region" description="Helical" evidence="2">
    <location>
        <begin position="662"/>
        <end position="681"/>
    </location>
</feature>
<feature type="transmembrane region" description="Helical" evidence="2">
    <location>
        <begin position="395"/>
        <end position="412"/>
    </location>
</feature>
<dbReference type="NCBIfam" id="NF047321">
    <property type="entry name" value="SCO7613_CTERM"/>
    <property type="match status" value="1"/>
</dbReference>
<feature type="transmembrane region" description="Helical" evidence="2">
    <location>
        <begin position="256"/>
        <end position="273"/>
    </location>
</feature>
<feature type="transmembrane region" description="Helical" evidence="2">
    <location>
        <begin position="509"/>
        <end position="531"/>
    </location>
</feature>
<keyword evidence="2" id="KW-1133">Transmembrane helix</keyword>
<keyword evidence="4" id="KW-1185">Reference proteome</keyword>
<feature type="transmembrane region" description="Helical" evidence="2">
    <location>
        <begin position="637"/>
        <end position="655"/>
    </location>
</feature>
<feature type="transmembrane region" description="Helical" evidence="2">
    <location>
        <begin position="135"/>
        <end position="156"/>
    </location>
</feature>
<feature type="transmembrane region" description="Helical" evidence="2">
    <location>
        <begin position="586"/>
        <end position="602"/>
    </location>
</feature>
<feature type="transmembrane region" description="Helical" evidence="2">
    <location>
        <begin position="471"/>
        <end position="488"/>
    </location>
</feature>
<feature type="transmembrane region" description="Helical" evidence="2">
    <location>
        <begin position="609"/>
        <end position="625"/>
    </location>
</feature>
<protein>
    <submittedName>
        <fullName evidence="3">Uncharacterized protein</fullName>
    </submittedName>
</protein>
<dbReference type="InterPro" id="IPR058062">
    <property type="entry name" value="SCO7613_C"/>
</dbReference>
<organism evidence="3 4">
    <name type="scientific">Quadrisphaera granulorum</name>
    <dbReference type="NCBI Taxonomy" id="317664"/>
    <lineage>
        <taxon>Bacteria</taxon>
        <taxon>Bacillati</taxon>
        <taxon>Actinomycetota</taxon>
        <taxon>Actinomycetes</taxon>
        <taxon>Kineosporiales</taxon>
        <taxon>Kineosporiaceae</taxon>
        <taxon>Quadrisphaera</taxon>
    </lineage>
</organism>
<gene>
    <name evidence="3" type="ORF">BXY45_12628</name>
</gene>
<feature type="transmembrane region" description="Helical" evidence="2">
    <location>
        <begin position="418"/>
        <end position="437"/>
    </location>
</feature>
<feature type="region of interest" description="Disordered" evidence="1">
    <location>
        <begin position="47"/>
        <end position="122"/>
    </location>
</feature>
<evidence type="ECO:0000313" key="4">
    <source>
        <dbReference type="Proteomes" id="UP000245469"/>
    </source>
</evidence>
<reference evidence="3 4" key="1">
    <citation type="submission" date="2018-03" db="EMBL/GenBank/DDBJ databases">
        <title>Genomic Encyclopedia of Archaeal and Bacterial Type Strains, Phase II (KMG-II): from individual species to whole genera.</title>
        <authorList>
            <person name="Goeker M."/>
        </authorList>
    </citation>
    <scope>NUCLEOTIDE SEQUENCE [LARGE SCALE GENOMIC DNA]</scope>
    <source>
        <strain evidence="3 4">DSM 44889</strain>
    </source>
</reference>
<name>A0A315ZUV2_9ACTN</name>
<feature type="transmembrane region" description="Helical" evidence="2">
    <location>
        <begin position="347"/>
        <end position="364"/>
    </location>
</feature>
<feature type="compositionally biased region" description="Low complexity" evidence="1">
    <location>
        <begin position="66"/>
        <end position="82"/>
    </location>
</feature>
<feature type="transmembrane region" description="Helical" evidence="2">
    <location>
        <begin position="193"/>
        <end position="212"/>
    </location>
</feature>
<feature type="transmembrane region" description="Helical" evidence="2">
    <location>
        <begin position="687"/>
        <end position="705"/>
    </location>
</feature>
<feature type="transmembrane region" description="Helical" evidence="2">
    <location>
        <begin position="737"/>
        <end position="755"/>
    </location>
</feature>
<keyword evidence="2" id="KW-0472">Membrane</keyword>
<evidence type="ECO:0000313" key="3">
    <source>
        <dbReference type="EMBL" id="PWJ49275.1"/>
    </source>
</evidence>
<feature type="transmembrane region" description="Helical" evidence="2">
    <location>
        <begin position="224"/>
        <end position="244"/>
    </location>
</feature>
<comment type="caution">
    <text evidence="3">The sequence shown here is derived from an EMBL/GenBank/DDBJ whole genome shotgun (WGS) entry which is preliminary data.</text>
</comment>
<dbReference type="Proteomes" id="UP000245469">
    <property type="component" value="Unassembled WGS sequence"/>
</dbReference>
<feature type="compositionally biased region" description="Polar residues" evidence="1">
    <location>
        <begin position="98"/>
        <end position="113"/>
    </location>
</feature>
<keyword evidence="2" id="KW-0812">Transmembrane</keyword>
<proteinExistence type="predicted"/>
<feature type="transmembrane region" description="Helical" evidence="2">
    <location>
        <begin position="279"/>
        <end position="297"/>
    </location>
</feature>
<evidence type="ECO:0000256" key="1">
    <source>
        <dbReference type="SAM" id="MobiDB-lite"/>
    </source>
</evidence>
<sequence length="773" mass="77266">MPGRGACPACGLRLVGEDAAALWEVDQELARLQQRRAGLLAALAGVTAADKASEVPAKGSAETRLAAPAVPEAPAAAAGAQPTSPWSAPDPYRPVPQSAPQSAPESTPLSTSAAEMAAPTGPSARRQRRFGIQQFLLVTAVVLVSVAALAFTASVWGVIGPLGQAVVLLAVCAGGAAASRATARRDLGASAEALAVLSVVVLLVLLGAARSLDVLGLGATDADIYGLGALLVAVGVCAAGDRWLRPAAQPSRPTALAWAAVLLTALVPTAVTFAVDGELLTWSAAALALAVLSAPAARRLDARARGLGAAGLVVGGAHLVVAVFMLLAVDAGADAVPGQGPDASQPFLAAAQFALLAVAAARVASRTVSRARPVAASETGSDTGSETERSRLRRTAVVVAYGGAIGAVVSLAAAGGAFALLLLALGVCILLSVLLVVRPGLLPWPVLVAAIGLAGGSLVSEPVVGSAQDTWWRPAAWYALALAAVLTGRRRPVGAATPETVADRSALQVPRAVWASLASLSVLGGSVLAPWPLSDPLPLVVALVAASALLALAVRERGAPEVVFVTGWGLTSFVAVLTAGAGPVGAVLPLGVAGVGALVRAVDRWRTGWVVPGVGLLVLAWWSEVGDLVPSQAGVEWWSLPPAVLALAVGVLVWHRHPGLSSWVTLGAGLLVALVPSALVAVVDGGAWRTAAVAVVGALACAAGVRAGLQAPVVVGAGAALLVAVGELGPIAVQAPVWVGLFVAGAVVLVLAIRIEQTRRDASRAVSWVRALR</sequence>
<accession>A0A315ZUV2</accession>